<protein>
    <submittedName>
        <fullName evidence="1">Uncharacterized protein</fullName>
    </submittedName>
</protein>
<dbReference type="EMBL" id="JAPHNI010000527">
    <property type="protein sequence ID" value="KAJ8110172.1"/>
    <property type="molecule type" value="Genomic_DNA"/>
</dbReference>
<evidence type="ECO:0000313" key="1">
    <source>
        <dbReference type="EMBL" id="KAJ8110172.1"/>
    </source>
</evidence>
<keyword evidence="2" id="KW-1185">Reference proteome</keyword>
<accession>A0ACC2I4A5</accession>
<gene>
    <name evidence="1" type="ORF">OPT61_g6911</name>
</gene>
<evidence type="ECO:0000313" key="2">
    <source>
        <dbReference type="Proteomes" id="UP001153331"/>
    </source>
</evidence>
<sequence>MRTSPPGSSGGSPPAMIPPTNPFAHVPQSIRTTTLTAPPSQVEGRSPGYAPYSHSAASSTASGSLPEMQSHDAQSFGISSSQISSANLNAQKRAYRQRRKDPSCDACRERKVKLNRSAVDIVRAYAEAICDDNRPSANHHRSATPRKPQHAPSAPAETTNVNSQRKQIGGCLRSIQDLQSQIAELTQMNTQLRTKTHLKEEQVTDRADPKRRLSDPHNGPPAVRHKLTAPVMRDFDHVRKNIQTYSRGIFDTPHARASTPLEEGSALPDTPPRADFAHLSRSYLNQVHYWYPALHWPTFSQQVDEVYTARSFHGMPREWIGLFFAVLACGSLEGAGTPGSPPVASSRGLSYFDIATQALTPWPQDLTITHAQVALLLSIFAAESNMKSVGSLWLSNAVRIAQELCINTETESWPVVDNEIRRRLWWAIYSRDRITSFEANKPMLINDNDCDISLPSPADDRYVQPQGFFRTHANIAPFTGSLAVVQITRMFAPLYQALKSSTVSPQTLQSFDQQFRSRLQQLPEAYQPCSTAVLETAAIPPLFALLTAQFHLYRRNLSPVCHITERREAFRQCASVAQETAKYISRALHSPPKAELEKGWPARVAPMASNLTCMHLWRCILISCFRGDYDAALMCSHMLGVVGNVRQIGAGCGKNIVFVLEKLVDRVRSGHGSPQQLEYDEEMLAYISGDVQASAEHGWVWSGSDLTAKGPQSSYSASRTSSQDQPMRDAVPQSSASALPTIEWEGWGKVDQLIRLLMDESRPRTAQPPPYYPPPHNPVKRVQLGPNDQSPPKPAPLPSPAPSNASRISIANII</sequence>
<proteinExistence type="predicted"/>
<reference evidence="1" key="1">
    <citation type="submission" date="2022-11" db="EMBL/GenBank/DDBJ databases">
        <title>Genome Sequence of Boeremia exigua.</title>
        <authorList>
            <person name="Buettner E."/>
        </authorList>
    </citation>
    <scope>NUCLEOTIDE SEQUENCE</scope>
    <source>
        <strain evidence="1">CU02</strain>
    </source>
</reference>
<comment type="caution">
    <text evidence="1">The sequence shown here is derived from an EMBL/GenBank/DDBJ whole genome shotgun (WGS) entry which is preliminary data.</text>
</comment>
<organism evidence="1 2">
    <name type="scientific">Boeremia exigua</name>
    <dbReference type="NCBI Taxonomy" id="749465"/>
    <lineage>
        <taxon>Eukaryota</taxon>
        <taxon>Fungi</taxon>
        <taxon>Dikarya</taxon>
        <taxon>Ascomycota</taxon>
        <taxon>Pezizomycotina</taxon>
        <taxon>Dothideomycetes</taxon>
        <taxon>Pleosporomycetidae</taxon>
        <taxon>Pleosporales</taxon>
        <taxon>Pleosporineae</taxon>
        <taxon>Didymellaceae</taxon>
        <taxon>Boeremia</taxon>
    </lineage>
</organism>
<dbReference type="Proteomes" id="UP001153331">
    <property type="component" value="Unassembled WGS sequence"/>
</dbReference>
<name>A0ACC2I4A5_9PLEO</name>